<dbReference type="EMBL" id="JAINUG010000004">
    <property type="protein sequence ID" value="KAJ8417038.1"/>
    <property type="molecule type" value="Genomic_DNA"/>
</dbReference>
<accession>A0AAD7TA86</accession>
<comment type="caution">
    <text evidence="2">The sequence shown here is derived from an EMBL/GenBank/DDBJ whole genome shotgun (WGS) entry which is preliminary data.</text>
</comment>
<evidence type="ECO:0000313" key="2">
    <source>
        <dbReference type="EMBL" id="KAJ8417038.1"/>
    </source>
</evidence>
<dbReference type="Proteomes" id="UP001221898">
    <property type="component" value="Unassembled WGS sequence"/>
</dbReference>
<gene>
    <name evidence="2" type="ORF">AAFF_G00282650</name>
</gene>
<keyword evidence="3" id="KW-1185">Reference proteome</keyword>
<proteinExistence type="predicted"/>
<evidence type="ECO:0000256" key="1">
    <source>
        <dbReference type="SAM" id="MobiDB-lite"/>
    </source>
</evidence>
<feature type="region of interest" description="Disordered" evidence="1">
    <location>
        <begin position="1"/>
        <end position="105"/>
    </location>
</feature>
<dbReference type="AlphaFoldDB" id="A0AAD7TA86"/>
<evidence type="ECO:0000313" key="3">
    <source>
        <dbReference type="Proteomes" id="UP001221898"/>
    </source>
</evidence>
<sequence>MTIHTPKATPIIVHTPKPRPSLPTPYIQTPKAMPITAHTPKATPTPFPRMSLKGNPMLRQAGPDGKQRPGKSQSWALRSADSDVFHAPAGGPSSAKNDAPLMIRD</sequence>
<protein>
    <submittedName>
        <fullName evidence="2">Uncharacterized protein</fullName>
    </submittedName>
</protein>
<reference evidence="2" key="1">
    <citation type="journal article" date="2023" name="Science">
        <title>Genome structures resolve the early diversification of teleost fishes.</title>
        <authorList>
            <person name="Parey E."/>
            <person name="Louis A."/>
            <person name="Montfort J."/>
            <person name="Bouchez O."/>
            <person name="Roques C."/>
            <person name="Iampietro C."/>
            <person name="Lluch J."/>
            <person name="Castinel A."/>
            <person name="Donnadieu C."/>
            <person name="Desvignes T."/>
            <person name="Floi Bucao C."/>
            <person name="Jouanno E."/>
            <person name="Wen M."/>
            <person name="Mejri S."/>
            <person name="Dirks R."/>
            <person name="Jansen H."/>
            <person name="Henkel C."/>
            <person name="Chen W.J."/>
            <person name="Zahm M."/>
            <person name="Cabau C."/>
            <person name="Klopp C."/>
            <person name="Thompson A.W."/>
            <person name="Robinson-Rechavi M."/>
            <person name="Braasch I."/>
            <person name="Lecointre G."/>
            <person name="Bobe J."/>
            <person name="Postlethwait J.H."/>
            <person name="Berthelot C."/>
            <person name="Roest Crollius H."/>
            <person name="Guiguen Y."/>
        </authorList>
    </citation>
    <scope>NUCLEOTIDE SEQUENCE</scope>
    <source>
        <strain evidence="2">NC1722</strain>
    </source>
</reference>
<organism evidence="2 3">
    <name type="scientific">Aldrovandia affinis</name>
    <dbReference type="NCBI Taxonomy" id="143900"/>
    <lineage>
        <taxon>Eukaryota</taxon>
        <taxon>Metazoa</taxon>
        <taxon>Chordata</taxon>
        <taxon>Craniata</taxon>
        <taxon>Vertebrata</taxon>
        <taxon>Euteleostomi</taxon>
        <taxon>Actinopterygii</taxon>
        <taxon>Neopterygii</taxon>
        <taxon>Teleostei</taxon>
        <taxon>Notacanthiformes</taxon>
        <taxon>Halosauridae</taxon>
        <taxon>Aldrovandia</taxon>
    </lineage>
</organism>
<name>A0AAD7TA86_9TELE</name>